<proteinExistence type="predicted"/>
<evidence type="ECO:0000313" key="3">
    <source>
        <dbReference type="Proteomes" id="UP000037035"/>
    </source>
</evidence>
<organism evidence="2 3">
    <name type="scientific">Puccinia sorghi</name>
    <dbReference type="NCBI Taxonomy" id="27349"/>
    <lineage>
        <taxon>Eukaryota</taxon>
        <taxon>Fungi</taxon>
        <taxon>Dikarya</taxon>
        <taxon>Basidiomycota</taxon>
        <taxon>Pucciniomycotina</taxon>
        <taxon>Pucciniomycetes</taxon>
        <taxon>Pucciniales</taxon>
        <taxon>Pucciniaceae</taxon>
        <taxon>Puccinia</taxon>
    </lineage>
</organism>
<dbReference type="OrthoDB" id="2500970at2759"/>
<evidence type="ECO:0000256" key="1">
    <source>
        <dbReference type="SAM" id="MobiDB-lite"/>
    </source>
</evidence>
<dbReference type="VEuPathDB" id="FungiDB:VP01_1630g1"/>
<accession>A0A0L6VGX8</accession>
<gene>
    <name evidence="2" type="ORF">VP01_1630g1</name>
</gene>
<protein>
    <submittedName>
        <fullName evidence="2">Uncharacterized protein</fullName>
    </submittedName>
</protein>
<reference evidence="2 3" key="1">
    <citation type="submission" date="2015-08" db="EMBL/GenBank/DDBJ databases">
        <title>Next Generation Sequencing and Analysis of the Genome of Puccinia sorghi L Schw, the Causal Agent of Maize Common Rust.</title>
        <authorList>
            <person name="Rochi L."/>
            <person name="Burguener G."/>
            <person name="Darino M."/>
            <person name="Turjanski A."/>
            <person name="Kreff E."/>
            <person name="Dieguez M.J."/>
            <person name="Sacco F."/>
        </authorList>
    </citation>
    <scope>NUCLEOTIDE SEQUENCE [LARGE SCALE GENOMIC DNA]</scope>
    <source>
        <strain evidence="2 3">RO10H11247</strain>
    </source>
</reference>
<feature type="compositionally biased region" description="Low complexity" evidence="1">
    <location>
        <begin position="1"/>
        <end position="13"/>
    </location>
</feature>
<name>A0A0L6VGX8_9BASI</name>
<keyword evidence="3" id="KW-1185">Reference proteome</keyword>
<dbReference type="EMBL" id="LAVV01006427">
    <property type="protein sequence ID" value="KNZ59989.1"/>
    <property type="molecule type" value="Genomic_DNA"/>
</dbReference>
<feature type="region of interest" description="Disordered" evidence="1">
    <location>
        <begin position="1"/>
        <end position="21"/>
    </location>
</feature>
<dbReference type="Proteomes" id="UP000037035">
    <property type="component" value="Unassembled WGS sequence"/>
</dbReference>
<dbReference type="AlphaFoldDB" id="A0A0L6VGX8"/>
<comment type="caution">
    <text evidence="2">The sequence shown here is derived from an EMBL/GenBank/DDBJ whole genome shotgun (WGS) entry which is preliminary data.</text>
</comment>
<evidence type="ECO:0000313" key="2">
    <source>
        <dbReference type="EMBL" id="KNZ59989.1"/>
    </source>
</evidence>
<sequence length="132" mass="15618">MKKSPPSSLSRSSTGEPNSSVDTYFQQLTSIDLEFFKELTPVYSDFNQTIVRKVRAIIRDVRKLERTGFQCIKRTKKSARTSLPLQSDWLKLIEEKEHEKRREDLMMKEVMYDHHEHIKALPTHQKFSHRLA</sequence>